<dbReference type="NCBIfam" id="TIGR00057">
    <property type="entry name" value="L-threonylcarbamoyladenylate synthase"/>
    <property type="match status" value="1"/>
</dbReference>
<feature type="domain" description="YrdC-like" evidence="1">
    <location>
        <begin position="12"/>
        <end position="196"/>
    </location>
</feature>
<evidence type="ECO:0000313" key="3">
    <source>
        <dbReference type="Proteomes" id="UP000185544"/>
    </source>
</evidence>
<dbReference type="Proteomes" id="UP000185544">
    <property type="component" value="Chromosome"/>
</dbReference>
<dbReference type="Pfam" id="PF01300">
    <property type="entry name" value="Sua5_yciO_yrdC"/>
    <property type="match status" value="1"/>
</dbReference>
<dbReference type="InterPro" id="IPR017945">
    <property type="entry name" value="DHBP_synth_RibB-like_a/b_dom"/>
</dbReference>
<dbReference type="Gene3D" id="3.90.870.10">
    <property type="entry name" value="DHBP synthase"/>
    <property type="match status" value="1"/>
</dbReference>
<dbReference type="SUPFAM" id="SSF55821">
    <property type="entry name" value="YrdC/RibB"/>
    <property type="match status" value="1"/>
</dbReference>
<organism evidence="2 3">
    <name type="scientific">Pajaroellobacter abortibovis</name>
    <dbReference type="NCBI Taxonomy" id="1882918"/>
    <lineage>
        <taxon>Bacteria</taxon>
        <taxon>Pseudomonadati</taxon>
        <taxon>Myxococcota</taxon>
        <taxon>Polyangia</taxon>
        <taxon>Polyangiales</taxon>
        <taxon>Polyangiaceae</taxon>
    </lineage>
</organism>
<keyword evidence="3" id="KW-1185">Reference proteome</keyword>
<dbReference type="InterPro" id="IPR006070">
    <property type="entry name" value="Sua5-like_dom"/>
</dbReference>
<dbReference type="STRING" id="1882918.BCY86_00505"/>
<dbReference type="PANTHER" id="PTHR42828">
    <property type="entry name" value="DHBP SYNTHASE RIBB-LIKE ALPHA/BETA DOMAIN-CONTAINING PROTEIN"/>
    <property type="match status" value="1"/>
</dbReference>
<dbReference type="InterPro" id="IPR052532">
    <property type="entry name" value="SUA5_domain"/>
</dbReference>
<reference evidence="2 3" key="1">
    <citation type="submission" date="2016-08" db="EMBL/GenBank/DDBJ databases">
        <title>Identification and validation of antigenic proteins from Pajaroellobacter abortibovis using de-novo genome sequence assembly and reverse vaccinology.</title>
        <authorList>
            <person name="Welly B.T."/>
            <person name="Miller M.R."/>
            <person name="Stott J.L."/>
            <person name="Blanchard M.T."/>
            <person name="Islas-Trejo A.D."/>
            <person name="O'Rourke S.M."/>
            <person name="Young A.E."/>
            <person name="Medrano J.F."/>
            <person name="Van Eenennaam A.L."/>
        </authorList>
    </citation>
    <scope>NUCLEOTIDE SEQUENCE [LARGE SCALE GENOMIC DNA]</scope>
    <source>
        <strain evidence="2 3">BTF92-0548A/99-0131</strain>
    </source>
</reference>
<dbReference type="EMBL" id="CP016908">
    <property type="protein sequence ID" value="APR99323.1"/>
    <property type="molecule type" value="Genomic_DNA"/>
</dbReference>
<gene>
    <name evidence="2" type="ORF">BCY86_00505</name>
</gene>
<dbReference type="GO" id="GO:0003725">
    <property type="term" value="F:double-stranded RNA binding"/>
    <property type="evidence" value="ECO:0007669"/>
    <property type="project" value="InterPro"/>
</dbReference>
<proteinExistence type="predicted"/>
<dbReference type="PANTHER" id="PTHR42828:SF3">
    <property type="entry name" value="THREONYLCARBAMOYL-AMP SYNTHASE"/>
    <property type="match status" value="1"/>
</dbReference>
<dbReference type="PROSITE" id="PS51163">
    <property type="entry name" value="YRDC"/>
    <property type="match status" value="1"/>
</dbReference>
<protein>
    <submittedName>
        <fullName evidence="2">Threonylcarbamoyl-AMP synthase</fullName>
    </submittedName>
</protein>
<accession>A0A1L6MUY2</accession>
<evidence type="ECO:0000259" key="1">
    <source>
        <dbReference type="PROSITE" id="PS51163"/>
    </source>
</evidence>
<name>A0A1L6MUY2_9BACT</name>
<dbReference type="OrthoDB" id="9814580at2"/>
<evidence type="ECO:0000313" key="2">
    <source>
        <dbReference type="EMBL" id="APR99323.1"/>
    </source>
</evidence>
<sequence length="203" mass="22584">MLLSIHSHHPEPQKINRAVDLLLKGEVIAYPTDTVYGLGCDCTNRKALEKLSKMKQLDNYHLFTFLCDDFTSLSRFAVVETHLYRILRRFLPGPYCFILPATREVPRMLQSKRKTVGLRIPSHPVPIAISRILGRPLFSTTAALPHEGISLIDPQEIRDAFPTLSMVLDGGTGGQIPSSVIDMTSSPPQVLREGAGSVAEFYL</sequence>
<dbReference type="KEGG" id="pabo:BCY86_00505"/>
<dbReference type="AlphaFoldDB" id="A0A1L6MUY2"/>